<dbReference type="RefSeq" id="WP_014576214.1">
    <property type="nucleotide sequence ID" value="NZ_CP076686.1"/>
</dbReference>
<keyword evidence="2" id="KW-1185">Reference proteome</keyword>
<dbReference type="GeneID" id="78559302"/>
<evidence type="ECO:0008006" key="3">
    <source>
        <dbReference type="Google" id="ProtNLM"/>
    </source>
</evidence>
<evidence type="ECO:0000313" key="1">
    <source>
        <dbReference type="EMBL" id="QWV14452.1"/>
    </source>
</evidence>
<accession>A0ABX8IKT8</accession>
<reference evidence="1 2" key="1">
    <citation type="submission" date="2021-06" db="EMBL/GenBank/DDBJ databases">
        <title>Microbial metabolic specificity influences pelagic lipid remineralization.</title>
        <authorList>
            <person name="Behrendt L."/>
            <person name="Hunter J.E."/>
            <person name="Alcolombri U."/>
            <person name="Smriga S."/>
            <person name="Mincer T."/>
            <person name="Lowenstein D.P."/>
            <person name="Peaudecerf F.J."/>
            <person name="Fernandez V.I."/>
            <person name="Fredricks H."/>
            <person name="Almblad H."/>
            <person name="Harrison J.J."/>
            <person name="Stocker R."/>
            <person name="Van Mooy B.A.S."/>
        </authorList>
    </citation>
    <scope>NUCLEOTIDE SEQUENCE [LARGE SCALE GENOMIC DNA]</scope>
    <source>
        <strain evidence="1 2">HP15-B</strain>
    </source>
</reference>
<protein>
    <recommendedName>
        <fullName evidence="3">Morphogenetic protein</fullName>
    </recommendedName>
</protein>
<organism evidence="1 2">
    <name type="scientific">Marinobacter adhaerens</name>
    <dbReference type="NCBI Taxonomy" id="1033846"/>
    <lineage>
        <taxon>Bacteria</taxon>
        <taxon>Pseudomonadati</taxon>
        <taxon>Pseudomonadota</taxon>
        <taxon>Gammaproteobacteria</taxon>
        <taxon>Pseudomonadales</taxon>
        <taxon>Marinobacteraceae</taxon>
        <taxon>Marinobacter</taxon>
    </lineage>
</organism>
<proteinExistence type="predicted"/>
<name>A0ABX8IKT8_9GAMM</name>
<evidence type="ECO:0000313" key="2">
    <source>
        <dbReference type="Proteomes" id="UP000683442"/>
    </source>
</evidence>
<gene>
    <name evidence="1" type="ORF">KQ249_07625</name>
</gene>
<sequence length="223" mass="25415">MDRPIIFKDDMIRAILEGRKTQTRRAMKPQPEGGLDFTPFAPFGAVNGKGNPLICRHGQPGDRLWVRETWCEVDDTGLAGERWVDYRATPKYSASHPAGWENAPDDPEALKWRPSIHMPRWASRITLEITAVRVERLQDISEKDAIAEGARHFPDLPGTSPYGQDDRWSMETPDSCDKCLGNARMAFANYFCKITGNAPKGLHDPRPWDANPWVWVIEFRRVD</sequence>
<dbReference type="Proteomes" id="UP000683442">
    <property type="component" value="Chromosome"/>
</dbReference>
<dbReference type="EMBL" id="CP076686">
    <property type="protein sequence ID" value="QWV14452.1"/>
    <property type="molecule type" value="Genomic_DNA"/>
</dbReference>